<evidence type="ECO:0000313" key="1">
    <source>
        <dbReference type="EMBL" id="SOC37053.1"/>
    </source>
</evidence>
<evidence type="ECO:0000313" key="2">
    <source>
        <dbReference type="Proteomes" id="UP000219167"/>
    </source>
</evidence>
<dbReference type="EMBL" id="OBQD01000003">
    <property type="protein sequence ID" value="SOC37053.1"/>
    <property type="molecule type" value="Genomic_DNA"/>
</dbReference>
<accession>A0A285U5R2</accession>
<name>A0A285U5R2_9HYPH</name>
<gene>
    <name evidence="1" type="ORF">SAMN05892877_103397</name>
</gene>
<organism evidence="1 2">
    <name type="scientific">Rhizobium subbaraonis</name>
    <dbReference type="NCBI Taxonomy" id="908946"/>
    <lineage>
        <taxon>Bacteria</taxon>
        <taxon>Pseudomonadati</taxon>
        <taxon>Pseudomonadota</taxon>
        <taxon>Alphaproteobacteria</taxon>
        <taxon>Hyphomicrobiales</taxon>
        <taxon>Rhizobiaceae</taxon>
        <taxon>Rhizobium/Agrobacterium group</taxon>
        <taxon>Rhizobium</taxon>
    </lineage>
</organism>
<dbReference type="AlphaFoldDB" id="A0A285U5R2"/>
<proteinExistence type="predicted"/>
<protein>
    <submittedName>
        <fullName evidence="1">Uncharacterized protein</fullName>
    </submittedName>
</protein>
<dbReference type="Proteomes" id="UP000219167">
    <property type="component" value="Unassembled WGS sequence"/>
</dbReference>
<keyword evidence="2" id="KW-1185">Reference proteome</keyword>
<reference evidence="1 2" key="1">
    <citation type="submission" date="2017-08" db="EMBL/GenBank/DDBJ databases">
        <authorList>
            <person name="de Groot N.N."/>
        </authorList>
    </citation>
    <scope>NUCLEOTIDE SEQUENCE [LARGE SCALE GENOMIC DNA]</scope>
    <source>
        <strain evidence="1 2">JC85</strain>
    </source>
</reference>
<sequence length="70" mass="7536">MIAQRKQSVREWHNELRIGQMAAALVARRVDLTSAGAVRAALQAESFSADCIARLTDAAVDEAAIRLTAV</sequence>
<dbReference type="RefSeq" id="WP_097137429.1">
    <property type="nucleotide sequence ID" value="NZ_OBQD01000003.1"/>
</dbReference>